<accession>A0A6J4MF13</accession>
<dbReference type="AlphaFoldDB" id="A0A6J4MF13"/>
<gene>
    <name evidence="1" type="ORF">AVDCRST_MAG71-3137</name>
</gene>
<proteinExistence type="predicted"/>
<dbReference type="EMBL" id="CADCUA010000757">
    <property type="protein sequence ID" value="CAA9357570.1"/>
    <property type="molecule type" value="Genomic_DNA"/>
</dbReference>
<evidence type="ECO:0000313" key="1">
    <source>
        <dbReference type="EMBL" id="CAA9357570.1"/>
    </source>
</evidence>
<reference evidence="1" key="1">
    <citation type="submission" date="2020-02" db="EMBL/GenBank/DDBJ databases">
        <authorList>
            <person name="Meier V. D."/>
        </authorList>
    </citation>
    <scope>NUCLEOTIDE SEQUENCE</scope>
    <source>
        <strain evidence="1">AVDCRST_MAG71</strain>
    </source>
</reference>
<protein>
    <submittedName>
        <fullName evidence="1">Uncharacterized protein</fullName>
    </submittedName>
</protein>
<organism evidence="1">
    <name type="scientific">uncultured Lysobacter sp</name>
    <dbReference type="NCBI Taxonomy" id="271060"/>
    <lineage>
        <taxon>Bacteria</taxon>
        <taxon>Pseudomonadati</taxon>
        <taxon>Pseudomonadota</taxon>
        <taxon>Gammaproteobacteria</taxon>
        <taxon>Lysobacterales</taxon>
        <taxon>Lysobacteraceae</taxon>
        <taxon>Lysobacter</taxon>
        <taxon>environmental samples</taxon>
    </lineage>
</organism>
<name>A0A6J4MF13_9GAMM</name>
<sequence>MIDAGWRARRGVGGESASHSINVSGFNARVCRGRDADRENYRSSA</sequence>